<evidence type="ECO:0000313" key="3">
    <source>
        <dbReference type="EMBL" id="ALJ00367.1"/>
    </source>
</evidence>
<dbReference type="InterPro" id="IPR026444">
    <property type="entry name" value="Secre_tail"/>
</dbReference>
<evidence type="ECO:0000256" key="1">
    <source>
        <dbReference type="SAM" id="SignalP"/>
    </source>
</evidence>
<feature type="domain" description="Secretion system C-terminal sorting" evidence="2">
    <location>
        <begin position="280"/>
        <end position="355"/>
    </location>
</feature>
<keyword evidence="1" id="KW-0732">Signal</keyword>
<feature type="chain" id="PRO_5006042413" description="Secretion system C-terminal sorting domain-containing protein" evidence="1">
    <location>
        <begin position="28"/>
        <end position="356"/>
    </location>
</feature>
<protein>
    <recommendedName>
        <fullName evidence="2">Secretion system C-terminal sorting domain-containing protein</fullName>
    </recommendedName>
</protein>
<dbReference type="STRING" id="512763.DC20_17060"/>
<dbReference type="RefSeq" id="WP_062544936.1">
    <property type="nucleotide sequence ID" value="NZ_CP012643.1"/>
</dbReference>
<feature type="signal peptide" evidence="1">
    <location>
        <begin position="1"/>
        <end position="27"/>
    </location>
</feature>
<dbReference type="KEGG" id="rti:DC20_17060"/>
<evidence type="ECO:0000313" key="4">
    <source>
        <dbReference type="Proteomes" id="UP000061382"/>
    </source>
</evidence>
<dbReference type="Pfam" id="PF18962">
    <property type="entry name" value="Por_Secre_tail"/>
    <property type="match status" value="1"/>
</dbReference>
<dbReference type="AlphaFoldDB" id="A0A0P0C592"/>
<dbReference type="PATRIC" id="fig|512763.3.peg.3751"/>
<reference evidence="3 4" key="1">
    <citation type="submission" date="2015-08" db="EMBL/GenBank/DDBJ databases">
        <title>Complete genome sequence of Rufibacter tibetensis strain 1351t, a radiation-resistant bacterium from tibet plateau.</title>
        <authorList>
            <person name="Dai J."/>
        </authorList>
    </citation>
    <scope>NUCLEOTIDE SEQUENCE [LARGE SCALE GENOMIC DNA]</scope>
    <source>
        <strain evidence="3 4">1351</strain>
    </source>
</reference>
<name>A0A0P0C592_9BACT</name>
<dbReference type="Proteomes" id="UP000061382">
    <property type="component" value="Chromosome"/>
</dbReference>
<keyword evidence="4" id="KW-1185">Reference proteome</keyword>
<sequence length="356" mass="39435">MRKKQYFPLWLFSFLVLGGASFLPAQAQQKEVVKTGPGKQAKVKIFKQEGEALYLLDTTLTIVEGKAMIDAVKEIQADSVSFKILGAKKVKPVKISSGKDWSNIRYFPAKPNDSLSASVFRISGPDSVHTRMKAVRIFGATTLLGDSVRGAKSKGITIYRSPKVMYHAITQDSLGNRQQFFRLDTTVHLKADKFLLRETVRVENSNDSDEVKVTRRKKNSSDAILETGNYEVIRLKQGDHFRIIILQAAKGSPETAGKQEFRGKKKKDALKAAHVGLQFYPNPTSGRVTISFSSPKKAKAQVRVVDSQGKTVYHEDLGSVEGQLSRELNLARFGKGMYVILVQIGKTAQSGKVVVE</sequence>
<gene>
    <name evidence="3" type="ORF">DC20_17060</name>
</gene>
<organism evidence="3 4">
    <name type="scientific">Rufibacter tibetensis</name>
    <dbReference type="NCBI Taxonomy" id="512763"/>
    <lineage>
        <taxon>Bacteria</taxon>
        <taxon>Pseudomonadati</taxon>
        <taxon>Bacteroidota</taxon>
        <taxon>Cytophagia</taxon>
        <taxon>Cytophagales</taxon>
        <taxon>Hymenobacteraceae</taxon>
        <taxon>Rufibacter</taxon>
    </lineage>
</organism>
<proteinExistence type="predicted"/>
<dbReference type="EMBL" id="CP012643">
    <property type="protein sequence ID" value="ALJ00367.1"/>
    <property type="molecule type" value="Genomic_DNA"/>
</dbReference>
<dbReference type="OrthoDB" id="979598at2"/>
<evidence type="ECO:0000259" key="2">
    <source>
        <dbReference type="Pfam" id="PF18962"/>
    </source>
</evidence>
<dbReference type="NCBIfam" id="TIGR04183">
    <property type="entry name" value="Por_Secre_tail"/>
    <property type="match status" value="1"/>
</dbReference>
<accession>A0A0P0C592</accession>